<proteinExistence type="predicted"/>
<dbReference type="InterPro" id="IPR000639">
    <property type="entry name" value="Epox_hydrolase-like"/>
</dbReference>
<dbReference type="PANTHER" id="PTHR43194:SF2">
    <property type="entry name" value="PEROXISOMAL MEMBRANE PROTEIN LPX1"/>
    <property type="match status" value="1"/>
</dbReference>
<keyword evidence="2" id="KW-0378">Hydrolase</keyword>
<dbReference type="SUPFAM" id="SSF53474">
    <property type="entry name" value="alpha/beta-Hydrolases"/>
    <property type="match status" value="1"/>
</dbReference>
<reference evidence="2" key="1">
    <citation type="submission" date="2024-07" db="EMBL/GenBank/DDBJ databases">
        <authorList>
            <person name="fu j."/>
        </authorList>
    </citation>
    <scope>NUCLEOTIDE SEQUENCE</scope>
    <source>
        <strain evidence="2">P10A9</strain>
    </source>
</reference>
<sequence>MKLSAGVTHYELRGDSGAKTVVLIHGNAAPYITWNQTVGPLCEAGFRVLRYDLFGHGFSDRPELKRYDRHFYNVQLTELLNRLGIAEPVRVVGTSQGGSIAACFAAERPGAVTRLALLAPFFDQLPGQEGAAYRLLVRPIVGELVLQMMSDRKLADLSDALVSPETRASLEREVIEQFRYRGKRRAILANLRGDALHDATSCYRSIAAQGIPVLLTYGAQDQKIPRASMSRLRELVPGIEYHEIEGAGHLAHYEFPDRVSPLLIRFLEG</sequence>
<evidence type="ECO:0000313" key="2">
    <source>
        <dbReference type="EMBL" id="XDP45108.1"/>
    </source>
</evidence>
<dbReference type="InterPro" id="IPR000073">
    <property type="entry name" value="AB_hydrolase_1"/>
</dbReference>
<dbReference type="InterPro" id="IPR029058">
    <property type="entry name" value="AB_hydrolase_fold"/>
</dbReference>
<dbReference type="PRINTS" id="PR00111">
    <property type="entry name" value="ABHYDROLASE"/>
</dbReference>
<dbReference type="EMBL" id="CP163302">
    <property type="protein sequence ID" value="XDP45108.1"/>
    <property type="molecule type" value="Genomic_DNA"/>
</dbReference>
<dbReference type="PANTHER" id="PTHR43194">
    <property type="entry name" value="HYDROLASE ALPHA/BETA FOLD FAMILY"/>
    <property type="match status" value="1"/>
</dbReference>
<accession>A0AB39L3S6</accession>
<organism evidence="2">
    <name type="scientific">Sinomonas puerhi</name>
    <dbReference type="NCBI Taxonomy" id="3238584"/>
    <lineage>
        <taxon>Bacteria</taxon>
        <taxon>Bacillati</taxon>
        <taxon>Actinomycetota</taxon>
        <taxon>Actinomycetes</taxon>
        <taxon>Micrococcales</taxon>
        <taxon>Micrococcaceae</taxon>
        <taxon>Sinomonas</taxon>
    </lineage>
</organism>
<dbReference type="Gene3D" id="3.40.50.1820">
    <property type="entry name" value="alpha/beta hydrolase"/>
    <property type="match status" value="1"/>
</dbReference>
<dbReference type="KEGG" id="spue:AB5L97_17865"/>
<dbReference type="AlphaFoldDB" id="A0AB39L3S6"/>
<gene>
    <name evidence="2" type="ORF">AB5L97_17865</name>
</gene>
<evidence type="ECO:0000259" key="1">
    <source>
        <dbReference type="Pfam" id="PF00561"/>
    </source>
</evidence>
<dbReference type="RefSeq" id="WP_369045688.1">
    <property type="nucleotide sequence ID" value="NZ_CP163302.1"/>
</dbReference>
<dbReference type="PRINTS" id="PR00412">
    <property type="entry name" value="EPOXHYDRLASE"/>
</dbReference>
<protein>
    <submittedName>
        <fullName evidence="2">Alpha/beta fold hydrolase</fullName>
    </submittedName>
</protein>
<dbReference type="Pfam" id="PF00561">
    <property type="entry name" value="Abhydrolase_1"/>
    <property type="match status" value="1"/>
</dbReference>
<dbReference type="GO" id="GO:0016787">
    <property type="term" value="F:hydrolase activity"/>
    <property type="evidence" value="ECO:0007669"/>
    <property type="project" value="UniProtKB-KW"/>
</dbReference>
<feature type="domain" description="AB hydrolase-1" evidence="1">
    <location>
        <begin position="20"/>
        <end position="256"/>
    </location>
</feature>
<name>A0AB39L3S6_9MICC</name>
<dbReference type="InterPro" id="IPR050228">
    <property type="entry name" value="Carboxylesterase_BioH"/>
</dbReference>